<protein>
    <submittedName>
        <fullName evidence="1">Uncharacterized protein</fullName>
    </submittedName>
</protein>
<dbReference type="RefSeq" id="WP_171225863.1">
    <property type="nucleotide sequence ID" value="NZ_CP053085.1"/>
</dbReference>
<dbReference type="EMBL" id="CP053085">
    <property type="protein sequence ID" value="QJR36431.1"/>
    <property type="molecule type" value="Genomic_DNA"/>
</dbReference>
<organism evidence="1 2">
    <name type="scientific">Gemmatimonas groenlandica</name>
    <dbReference type="NCBI Taxonomy" id="2732249"/>
    <lineage>
        <taxon>Bacteria</taxon>
        <taxon>Pseudomonadati</taxon>
        <taxon>Gemmatimonadota</taxon>
        <taxon>Gemmatimonadia</taxon>
        <taxon>Gemmatimonadales</taxon>
        <taxon>Gemmatimonadaceae</taxon>
        <taxon>Gemmatimonas</taxon>
    </lineage>
</organism>
<dbReference type="KEGG" id="ggr:HKW67_13425"/>
<evidence type="ECO:0000313" key="1">
    <source>
        <dbReference type="EMBL" id="QJR36431.1"/>
    </source>
</evidence>
<gene>
    <name evidence="1" type="ORF">HKW67_13425</name>
</gene>
<sequence length="157" mass="16991">MNAFDTIRSGRFGRRSPEARQAAARGALAICASADALAREAVEVVGQDDDRLFSLLEQRDQMLQDLTEHLVMLRLERPTADSPLYAATERAVDDADALLTEVSAALSTSHRVTMELAARVARRTDEIRSELDAVQRASSAGLGYGAAAGAHLVDRLR</sequence>
<keyword evidence="2" id="KW-1185">Reference proteome</keyword>
<dbReference type="AlphaFoldDB" id="A0A6M4IW62"/>
<accession>A0A6M4IW62</accession>
<dbReference type="Proteomes" id="UP000500938">
    <property type="component" value="Chromosome"/>
</dbReference>
<name>A0A6M4IW62_9BACT</name>
<reference evidence="1 2" key="1">
    <citation type="submission" date="2020-05" db="EMBL/GenBank/DDBJ databases">
        <title>Complete genome sequence of Gemmatimonas greenlandica TET16.</title>
        <authorList>
            <person name="Zeng Y."/>
        </authorList>
    </citation>
    <scope>NUCLEOTIDE SEQUENCE [LARGE SCALE GENOMIC DNA]</scope>
    <source>
        <strain evidence="1 2">TET16</strain>
    </source>
</reference>
<evidence type="ECO:0000313" key="2">
    <source>
        <dbReference type="Proteomes" id="UP000500938"/>
    </source>
</evidence>
<proteinExistence type="predicted"/>